<organism evidence="5 6">
    <name type="scientific">Sporormia fimetaria CBS 119925</name>
    <dbReference type="NCBI Taxonomy" id="1340428"/>
    <lineage>
        <taxon>Eukaryota</taxon>
        <taxon>Fungi</taxon>
        <taxon>Dikarya</taxon>
        <taxon>Ascomycota</taxon>
        <taxon>Pezizomycotina</taxon>
        <taxon>Dothideomycetes</taxon>
        <taxon>Pleosporomycetidae</taxon>
        <taxon>Pleosporales</taxon>
        <taxon>Sporormiaceae</taxon>
        <taxon>Sporormia</taxon>
    </lineage>
</organism>
<feature type="domain" description="RecA family profile 1" evidence="4">
    <location>
        <begin position="1"/>
        <end position="88"/>
    </location>
</feature>
<dbReference type="Gene3D" id="3.40.50.300">
    <property type="entry name" value="P-loop containing nucleotide triphosphate hydrolases"/>
    <property type="match status" value="1"/>
</dbReference>
<dbReference type="GO" id="GO:0006312">
    <property type="term" value="P:mitotic recombination"/>
    <property type="evidence" value="ECO:0007669"/>
    <property type="project" value="TreeGrafter"/>
</dbReference>
<dbReference type="InterPro" id="IPR020588">
    <property type="entry name" value="RecA_ATP-bd"/>
</dbReference>
<keyword evidence="6" id="KW-1185">Reference proteome</keyword>
<evidence type="ECO:0000256" key="1">
    <source>
        <dbReference type="ARBA" id="ARBA00022741"/>
    </source>
</evidence>
<dbReference type="Proteomes" id="UP000799440">
    <property type="component" value="Unassembled WGS sequence"/>
</dbReference>
<dbReference type="GO" id="GO:0042148">
    <property type="term" value="P:DNA strand invasion"/>
    <property type="evidence" value="ECO:0007669"/>
    <property type="project" value="TreeGrafter"/>
</dbReference>
<feature type="compositionally biased region" description="Low complexity" evidence="3">
    <location>
        <begin position="94"/>
        <end position="105"/>
    </location>
</feature>
<evidence type="ECO:0000256" key="2">
    <source>
        <dbReference type="ARBA" id="ARBA00022840"/>
    </source>
</evidence>
<dbReference type="GO" id="GO:0000150">
    <property type="term" value="F:DNA strand exchange activity"/>
    <property type="evidence" value="ECO:0007669"/>
    <property type="project" value="TreeGrafter"/>
</dbReference>
<dbReference type="EMBL" id="MU006619">
    <property type="protein sequence ID" value="KAF2741937.1"/>
    <property type="molecule type" value="Genomic_DNA"/>
</dbReference>
<dbReference type="Pfam" id="PF08423">
    <property type="entry name" value="Rad51"/>
    <property type="match status" value="1"/>
</dbReference>
<dbReference type="GO" id="GO:0140664">
    <property type="term" value="F:ATP-dependent DNA damage sensor activity"/>
    <property type="evidence" value="ECO:0007669"/>
    <property type="project" value="InterPro"/>
</dbReference>
<dbReference type="AlphaFoldDB" id="A0A6A6UY60"/>
<keyword evidence="2" id="KW-0067">ATP-binding</keyword>
<dbReference type="PANTHER" id="PTHR22942">
    <property type="entry name" value="RECA/RAD51/RADA DNA STRAND-PAIRING FAMILY MEMBER"/>
    <property type="match status" value="1"/>
</dbReference>
<evidence type="ECO:0000313" key="5">
    <source>
        <dbReference type="EMBL" id="KAF2741937.1"/>
    </source>
</evidence>
<dbReference type="SUPFAM" id="SSF52540">
    <property type="entry name" value="P-loop containing nucleoside triphosphate hydrolases"/>
    <property type="match status" value="1"/>
</dbReference>
<dbReference type="GO" id="GO:0061982">
    <property type="term" value="P:meiosis I cell cycle process"/>
    <property type="evidence" value="ECO:0007669"/>
    <property type="project" value="UniProtKB-ARBA"/>
</dbReference>
<dbReference type="GO" id="GO:0003690">
    <property type="term" value="F:double-stranded DNA binding"/>
    <property type="evidence" value="ECO:0007669"/>
    <property type="project" value="TreeGrafter"/>
</dbReference>
<dbReference type="GO" id="GO:0005524">
    <property type="term" value="F:ATP binding"/>
    <property type="evidence" value="ECO:0007669"/>
    <property type="project" value="UniProtKB-KW"/>
</dbReference>
<protein>
    <recommendedName>
        <fullName evidence="4">RecA family profile 1 domain-containing protein</fullName>
    </recommendedName>
</protein>
<evidence type="ECO:0000259" key="4">
    <source>
        <dbReference type="PROSITE" id="PS50162"/>
    </source>
</evidence>
<sequence length="256" mass="27782">MLTIETTDLEAQDHVLRYQLPVAIKKHNVGLVVIDSVAANFRAEFESNRERDGGASLAKRGKELMQLGAMLRRLAREEGVAVVVANQVGDRFTKPPSSTPSRTTSANTEQSERGPASAGTPHAIQATPGGNDQLAKSSAGSRLLVSPDPLALDHQQRWFTGWGDIADAPAYGLKTPSLGHVWTNQLSCRIALLKEPVFTSRPLVVSVNGEDRLNEDVHVSKWQRWLKVVFAAWAPPSEGRGVPFELSGSGIRHLPS</sequence>
<accession>A0A6A6UY60</accession>
<feature type="region of interest" description="Disordered" evidence="3">
    <location>
        <begin position="90"/>
        <end position="139"/>
    </location>
</feature>
<dbReference type="InterPro" id="IPR027417">
    <property type="entry name" value="P-loop_NTPase"/>
</dbReference>
<proteinExistence type="predicted"/>
<evidence type="ECO:0000256" key="3">
    <source>
        <dbReference type="SAM" id="MobiDB-lite"/>
    </source>
</evidence>
<dbReference type="PROSITE" id="PS50162">
    <property type="entry name" value="RECA_2"/>
    <property type="match status" value="1"/>
</dbReference>
<reference evidence="5" key="1">
    <citation type="journal article" date="2020" name="Stud. Mycol.">
        <title>101 Dothideomycetes genomes: a test case for predicting lifestyles and emergence of pathogens.</title>
        <authorList>
            <person name="Haridas S."/>
            <person name="Albert R."/>
            <person name="Binder M."/>
            <person name="Bloem J."/>
            <person name="Labutti K."/>
            <person name="Salamov A."/>
            <person name="Andreopoulos B."/>
            <person name="Baker S."/>
            <person name="Barry K."/>
            <person name="Bills G."/>
            <person name="Bluhm B."/>
            <person name="Cannon C."/>
            <person name="Castanera R."/>
            <person name="Culley D."/>
            <person name="Daum C."/>
            <person name="Ezra D."/>
            <person name="Gonzalez J."/>
            <person name="Henrissat B."/>
            <person name="Kuo A."/>
            <person name="Liang C."/>
            <person name="Lipzen A."/>
            <person name="Lutzoni F."/>
            <person name="Magnuson J."/>
            <person name="Mondo S."/>
            <person name="Nolan M."/>
            <person name="Ohm R."/>
            <person name="Pangilinan J."/>
            <person name="Park H.-J."/>
            <person name="Ramirez L."/>
            <person name="Alfaro M."/>
            <person name="Sun H."/>
            <person name="Tritt A."/>
            <person name="Yoshinaga Y."/>
            <person name="Zwiers L.-H."/>
            <person name="Turgeon B."/>
            <person name="Goodwin S."/>
            <person name="Spatafora J."/>
            <person name="Crous P."/>
            <person name="Grigoriev I."/>
        </authorList>
    </citation>
    <scope>NUCLEOTIDE SEQUENCE</scope>
    <source>
        <strain evidence="5">CBS 119925</strain>
    </source>
</reference>
<keyword evidence="1" id="KW-0547">Nucleotide-binding</keyword>
<dbReference type="GO" id="GO:0000730">
    <property type="term" value="P:DNA recombinase assembly"/>
    <property type="evidence" value="ECO:0007669"/>
    <property type="project" value="TreeGrafter"/>
</dbReference>
<feature type="compositionally biased region" description="Polar residues" evidence="3">
    <location>
        <begin position="128"/>
        <end position="139"/>
    </location>
</feature>
<dbReference type="GO" id="GO:0003697">
    <property type="term" value="F:single-stranded DNA binding"/>
    <property type="evidence" value="ECO:0007669"/>
    <property type="project" value="TreeGrafter"/>
</dbReference>
<evidence type="ECO:0000313" key="6">
    <source>
        <dbReference type="Proteomes" id="UP000799440"/>
    </source>
</evidence>
<dbReference type="PANTHER" id="PTHR22942:SF66">
    <property type="entry name" value="RE19845P"/>
    <property type="match status" value="1"/>
</dbReference>
<dbReference type="OrthoDB" id="1861185at2759"/>
<gene>
    <name evidence="5" type="ORF">M011DRAFT_472653</name>
</gene>
<name>A0A6A6UY60_9PLEO</name>
<dbReference type="InterPro" id="IPR013632">
    <property type="entry name" value="Rad51_C"/>
</dbReference>